<evidence type="ECO:0000313" key="3">
    <source>
        <dbReference type="Proteomes" id="UP001049176"/>
    </source>
</evidence>
<reference evidence="2" key="1">
    <citation type="journal article" date="2021" name="Genome Biol. Evol.">
        <title>The assembled and annotated genome of the fairy-ring fungus Marasmius oreades.</title>
        <authorList>
            <person name="Hiltunen M."/>
            <person name="Ament-Velasquez S.L."/>
            <person name="Johannesson H."/>
        </authorList>
    </citation>
    <scope>NUCLEOTIDE SEQUENCE</scope>
    <source>
        <strain evidence="2">03SP1</strain>
    </source>
</reference>
<feature type="region of interest" description="Disordered" evidence="1">
    <location>
        <begin position="1"/>
        <end position="342"/>
    </location>
</feature>
<feature type="compositionally biased region" description="Polar residues" evidence="1">
    <location>
        <begin position="169"/>
        <end position="181"/>
    </location>
</feature>
<evidence type="ECO:0000256" key="1">
    <source>
        <dbReference type="SAM" id="MobiDB-lite"/>
    </source>
</evidence>
<feature type="compositionally biased region" description="Acidic residues" evidence="1">
    <location>
        <begin position="21"/>
        <end position="64"/>
    </location>
</feature>
<dbReference type="AlphaFoldDB" id="A0A9P7UWX4"/>
<dbReference type="RefSeq" id="XP_043012637.1">
    <property type="nucleotide sequence ID" value="XM_043151541.1"/>
</dbReference>
<feature type="compositionally biased region" description="Acidic residues" evidence="1">
    <location>
        <begin position="73"/>
        <end position="87"/>
    </location>
</feature>
<organism evidence="2 3">
    <name type="scientific">Marasmius oreades</name>
    <name type="common">fairy-ring Marasmius</name>
    <dbReference type="NCBI Taxonomy" id="181124"/>
    <lineage>
        <taxon>Eukaryota</taxon>
        <taxon>Fungi</taxon>
        <taxon>Dikarya</taxon>
        <taxon>Basidiomycota</taxon>
        <taxon>Agaricomycotina</taxon>
        <taxon>Agaricomycetes</taxon>
        <taxon>Agaricomycetidae</taxon>
        <taxon>Agaricales</taxon>
        <taxon>Marasmiineae</taxon>
        <taxon>Marasmiaceae</taxon>
        <taxon>Marasmius</taxon>
    </lineage>
</organism>
<accession>A0A9P7UWX4</accession>
<comment type="caution">
    <text evidence="2">The sequence shown here is derived from an EMBL/GenBank/DDBJ whole genome shotgun (WGS) entry which is preliminary data.</text>
</comment>
<sequence>MEEALKRRSGAKKAKRNEYTGYEDEVEEDSSNEMDVDPDESGNSDEEHDGSEEEGVDSNDEGSDSGEGGNSEVPEDADGDGEFEEETWAGIGKDEGRNTGAEPEGEMDVDPGDKGDSGKTSDGEAGEDEPSDESVDAGTTWGAPGENGTERSEGVGNPPNPGTFGAEASSDNPLFPGSNTEVPKVSDPVVKSPGIVEAEGKGKGRAEPTPEYSGGTESSGMEIDDWAGRESGQTKGPNDKVKPIGSSLRAKKGKVSDTGAGERKRQGKKAEEQLPQNISIADQKRRGKKKTPTKDGQKPDIGPSTAPTDDSGVEPTTTPRANSGDKPSTIPRADSVEPSMRPVIVKHVKRAALTEIRRTLPSSRDASVSDIEEKEIPVEQKVYIGGAQVWKKSAPDGDGYWYDQDNNLQAVESQRKIEGKEGWHLED</sequence>
<dbReference type="KEGG" id="more:E1B28_006840"/>
<proteinExistence type="predicted"/>
<gene>
    <name evidence="2" type="ORF">E1B28_006840</name>
</gene>
<feature type="compositionally biased region" description="Basic and acidic residues" evidence="1">
    <location>
        <begin position="198"/>
        <end position="208"/>
    </location>
</feature>
<keyword evidence="3" id="KW-1185">Reference proteome</keyword>
<dbReference type="GeneID" id="66075916"/>
<dbReference type="Proteomes" id="UP001049176">
    <property type="component" value="Chromosome 3"/>
</dbReference>
<feature type="compositionally biased region" description="Basic and acidic residues" evidence="1">
    <location>
        <begin position="111"/>
        <end position="122"/>
    </location>
</feature>
<dbReference type="EMBL" id="CM032183">
    <property type="protein sequence ID" value="KAG7096167.1"/>
    <property type="molecule type" value="Genomic_DNA"/>
</dbReference>
<protein>
    <submittedName>
        <fullName evidence="2">Uncharacterized protein</fullName>
    </submittedName>
</protein>
<feature type="compositionally biased region" description="Low complexity" evidence="1">
    <location>
        <begin position="182"/>
        <end position="193"/>
    </location>
</feature>
<feature type="compositionally biased region" description="Basic and acidic residues" evidence="1">
    <location>
        <begin position="260"/>
        <end position="272"/>
    </location>
</feature>
<name>A0A9P7UWX4_9AGAR</name>
<feature type="compositionally biased region" description="Acidic residues" evidence="1">
    <location>
        <begin position="124"/>
        <end position="135"/>
    </location>
</feature>
<evidence type="ECO:0000313" key="2">
    <source>
        <dbReference type="EMBL" id="KAG7096167.1"/>
    </source>
</evidence>